<dbReference type="EMBL" id="CP004393">
    <property type="protein sequence ID" value="AJE48373.1"/>
    <property type="molecule type" value="Genomic_DNA"/>
</dbReference>
<reference evidence="1 2" key="1">
    <citation type="journal article" date="2014" name="Int. J. Syst. Evol. Microbiol.">
        <title>Celeribacter indicus sp. nov., a polycyclic aromatic hydrocarbon-degrading bacterium from deep-sea sediment and reclassification of Huaishuia halophila as Celeribacter halophilus comb. nov.</title>
        <authorList>
            <person name="Lai Q."/>
            <person name="Cao J."/>
            <person name="Yuan J."/>
            <person name="Li F."/>
            <person name="Shao Z."/>
        </authorList>
    </citation>
    <scope>NUCLEOTIDE SEQUENCE [LARGE SCALE GENOMIC DNA]</scope>
    <source>
        <strain evidence="1">P73</strain>
    </source>
</reference>
<dbReference type="AlphaFoldDB" id="A0A0B5DY52"/>
<dbReference type="InterPro" id="IPR018666">
    <property type="entry name" value="DUF2125"/>
</dbReference>
<name>A0A0B5DY52_9RHOB</name>
<dbReference type="KEGG" id="cid:P73_3658"/>
<evidence type="ECO:0008006" key="3">
    <source>
        <dbReference type="Google" id="ProtNLM"/>
    </source>
</evidence>
<evidence type="ECO:0000313" key="2">
    <source>
        <dbReference type="Proteomes" id="UP000031521"/>
    </source>
</evidence>
<sequence>MRRFLWLIPIAAILYAGYWVIGARGTEKAIESWIAARAAEGWQAEYSDVKTRGFPTRFDTVIREPQLADPRSGVAFSTPRIEILSQSTRPTRFTARAADEARFATPYQRIDVTQTRAEAELFVAAGPSLTLDHSSATLEDLAVTSSLGWGVTLDTGRFVTQRDAADPLTHRITLTAHGLEPAEGMMDSLDPEGRLTDRFDTFELDMRTRFDAPWDIHALEGPRPQPTHVDLTGLAAQWGPLKLRLTGAFDVDPRGYPEGTVAVKAENWREMIEIATAMGAIPEQMEKIALRAGGMLAGMSGRKDTIDAELTLRDGMITLGFIPIGPAPRLTIR</sequence>
<dbReference type="Proteomes" id="UP000031521">
    <property type="component" value="Chromosome"/>
</dbReference>
<accession>A0A0B5DY52</accession>
<evidence type="ECO:0000313" key="1">
    <source>
        <dbReference type="EMBL" id="AJE48373.1"/>
    </source>
</evidence>
<dbReference type="HOGENOM" id="CLU_070576_0_0_5"/>
<proteinExistence type="predicted"/>
<dbReference type="RefSeq" id="WP_052453402.1">
    <property type="nucleotide sequence ID" value="NZ_CP004393.1"/>
</dbReference>
<keyword evidence="2" id="KW-1185">Reference proteome</keyword>
<dbReference type="Pfam" id="PF09898">
    <property type="entry name" value="DUF2125"/>
    <property type="match status" value="1"/>
</dbReference>
<dbReference type="STRING" id="1208324.P73_3658"/>
<organism evidence="1 2">
    <name type="scientific">Celeribacter indicus</name>
    <dbReference type="NCBI Taxonomy" id="1208324"/>
    <lineage>
        <taxon>Bacteria</taxon>
        <taxon>Pseudomonadati</taxon>
        <taxon>Pseudomonadota</taxon>
        <taxon>Alphaproteobacteria</taxon>
        <taxon>Rhodobacterales</taxon>
        <taxon>Roseobacteraceae</taxon>
        <taxon>Celeribacter</taxon>
    </lineage>
</organism>
<protein>
    <recommendedName>
        <fullName evidence="3">DUF2125 domain-containing protein</fullName>
    </recommendedName>
</protein>
<dbReference type="OrthoDB" id="7625707at2"/>
<gene>
    <name evidence="1" type="ORF">P73_3658</name>
</gene>